<evidence type="ECO:0000313" key="3">
    <source>
        <dbReference type="EMBL" id="KAI9639406.1"/>
    </source>
</evidence>
<dbReference type="GeneID" id="77729937"/>
<dbReference type="AlphaFoldDB" id="A0AA38LYR6"/>
<keyword evidence="2" id="KW-0732">Signal</keyword>
<dbReference type="InterPro" id="IPR019166">
    <property type="entry name" value="MIC26/MIC27"/>
</dbReference>
<evidence type="ECO:0000256" key="2">
    <source>
        <dbReference type="SAM" id="SignalP"/>
    </source>
</evidence>
<organism evidence="3 4">
    <name type="scientific">Dioszegia hungarica</name>
    <dbReference type="NCBI Taxonomy" id="4972"/>
    <lineage>
        <taxon>Eukaryota</taxon>
        <taxon>Fungi</taxon>
        <taxon>Dikarya</taxon>
        <taxon>Basidiomycota</taxon>
        <taxon>Agaricomycotina</taxon>
        <taxon>Tremellomycetes</taxon>
        <taxon>Tremellales</taxon>
        <taxon>Bulleribasidiaceae</taxon>
        <taxon>Dioszegia</taxon>
    </lineage>
</organism>
<dbReference type="InterPro" id="IPR033181">
    <property type="entry name" value="Mic26_fungi"/>
</dbReference>
<feature type="chain" id="PRO_5041377120" description="MICOS complex subunit" evidence="2">
    <location>
        <begin position="28"/>
        <end position="291"/>
    </location>
</feature>
<protein>
    <recommendedName>
        <fullName evidence="1">MICOS complex subunit</fullName>
    </recommendedName>
</protein>
<dbReference type="GO" id="GO:0042407">
    <property type="term" value="P:cristae formation"/>
    <property type="evidence" value="ECO:0007669"/>
    <property type="project" value="InterPro"/>
</dbReference>
<dbReference type="RefSeq" id="XP_052949183.1">
    <property type="nucleotide sequence ID" value="XM_053090732.1"/>
</dbReference>
<reference evidence="3" key="1">
    <citation type="journal article" date="2022" name="G3 (Bethesda)">
        <title>High quality genome of the basidiomycete yeast Dioszegia hungarica PDD-24b-2 isolated from cloud water.</title>
        <authorList>
            <person name="Jarrige D."/>
            <person name="Haridas S."/>
            <person name="Bleykasten-Grosshans C."/>
            <person name="Joly M."/>
            <person name="Nadalig T."/>
            <person name="Sancelme M."/>
            <person name="Vuilleumier S."/>
            <person name="Grigoriev I.V."/>
            <person name="Amato P."/>
            <person name="Bringel F."/>
        </authorList>
    </citation>
    <scope>NUCLEOTIDE SEQUENCE</scope>
    <source>
        <strain evidence="3">PDD-24b-2</strain>
    </source>
</reference>
<accession>A0AA38LYR6</accession>
<proteinExistence type="predicted"/>
<keyword evidence="1" id="KW-0999">Mitochondrion inner membrane</keyword>
<dbReference type="PANTHER" id="PTHR28268:SF1">
    <property type="entry name" value="MICOS SUBUNIT MIC26"/>
    <property type="match status" value="1"/>
</dbReference>
<comment type="function">
    <text evidence="1">Component of the MICOS complex, a large protein complex of the mitochondrial inner membrane that plays crucial roles in the maintenance of crista junctions, inner membrane architecture, and formation of contact sites to the outer membrane.</text>
</comment>
<dbReference type="Pfam" id="PF09769">
    <property type="entry name" value="ApoO"/>
    <property type="match status" value="1"/>
</dbReference>
<name>A0AA38LYR6_9TREE</name>
<dbReference type="EMBL" id="JAKWFO010000001">
    <property type="protein sequence ID" value="KAI9639406.1"/>
    <property type="molecule type" value="Genomic_DNA"/>
</dbReference>
<sequence>MSGILLRAALPVAAVAGSALLASPVYAEDLAKERLPTKVKPGRDASGDRLPIYADPEGSITLIETTHPISPYIAQARESTQSALAGASRYVEGGVSRWVGFERKVEREVKSVVPSDEPLIPGAIYVLIAGLTGSVLTRTRAFPIRWLAPPIFTIAAAPYFLPKTSANIRSYLSRVEDAHMPELAREHDRLNARVGSLWNQSVNTVSGAGEQAKGWSKKAVQTVEDTTGLRVGESIRKAQEVAAGEVKKRVEEAKMLREKKVETVGYVVEQKPVAEIVRPVEGEQKPVSRVI</sequence>
<evidence type="ECO:0000256" key="1">
    <source>
        <dbReference type="RuleBase" id="RU363021"/>
    </source>
</evidence>
<evidence type="ECO:0000313" key="4">
    <source>
        <dbReference type="Proteomes" id="UP001164286"/>
    </source>
</evidence>
<keyword evidence="4" id="KW-1185">Reference proteome</keyword>
<keyword evidence="1" id="KW-0496">Mitochondrion</keyword>
<dbReference type="PANTHER" id="PTHR28268">
    <property type="entry name" value="MICOS SUBUNIT MIC26"/>
    <property type="match status" value="1"/>
</dbReference>
<keyword evidence="1" id="KW-0472">Membrane</keyword>
<gene>
    <name evidence="3" type="ORF">MKK02DRAFT_39704</name>
</gene>
<comment type="caution">
    <text evidence="3">The sequence shown here is derived from an EMBL/GenBank/DDBJ whole genome shotgun (WGS) entry which is preliminary data.</text>
</comment>
<dbReference type="GO" id="GO:0061617">
    <property type="term" value="C:MICOS complex"/>
    <property type="evidence" value="ECO:0007669"/>
    <property type="project" value="UniProtKB-UniRule"/>
</dbReference>
<comment type="subunit">
    <text evidence="1">Component of the mitochondrial contact site and cristae organizing system (MICOS) complex.</text>
</comment>
<comment type="subcellular location">
    <subcellularLocation>
        <location evidence="1">Mitochondrion inner membrane</location>
    </subcellularLocation>
</comment>
<dbReference type="Proteomes" id="UP001164286">
    <property type="component" value="Unassembled WGS sequence"/>
</dbReference>
<dbReference type="GO" id="GO:0044284">
    <property type="term" value="C:mitochondrial crista junction"/>
    <property type="evidence" value="ECO:0007669"/>
    <property type="project" value="TreeGrafter"/>
</dbReference>
<feature type="signal peptide" evidence="2">
    <location>
        <begin position="1"/>
        <end position="27"/>
    </location>
</feature>